<reference evidence="1" key="1">
    <citation type="submission" date="2014-11" db="EMBL/GenBank/DDBJ databases">
        <authorList>
            <person name="Amaro Gonzalez C."/>
        </authorList>
    </citation>
    <scope>NUCLEOTIDE SEQUENCE</scope>
</reference>
<sequence length="40" mass="4602">MSNSLYFKGRHITHNKDIYLPGMLNISVSMTLKNSFRSPC</sequence>
<reference evidence="1" key="2">
    <citation type="journal article" date="2015" name="Fish Shellfish Immunol.">
        <title>Early steps in the European eel (Anguilla anguilla)-Vibrio vulnificus interaction in the gills: Role of the RtxA13 toxin.</title>
        <authorList>
            <person name="Callol A."/>
            <person name="Pajuelo D."/>
            <person name="Ebbesson L."/>
            <person name="Teles M."/>
            <person name="MacKenzie S."/>
            <person name="Amaro C."/>
        </authorList>
    </citation>
    <scope>NUCLEOTIDE SEQUENCE</scope>
</reference>
<name>A0A0E9WUL0_ANGAN</name>
<evidence type="ECO:0000313" key="1">
    <source>
        <dbReference type="EMBL" id="JAH94089.1"/>
    </source>
</evidence>
<organism evidence="1">
    <name type="scientific">Anguilla anguilla</name>
    <name type="common">European freshwater eel</name>
    <name type="synonym">Muraena anguilla</name>
    <dbReference type="NCBI Taxonomy" id="7936"/>
    <lineage>
        <taxon>Eukaryota</taxon>
        <taxon>Metazoa</taxon>
        <taxon>Chordata</taxon>
        <taxon>Craniata</taxon>
        <taxon>Vertebrata</taxon>
        <taxon>Euteleostomi</taxon>
        <taxon>Actinopterygii</taxon>
        <taxon>Neopterygii</taxon>
        <taxon>Teleostei</taxon>
        <taxon>Anguilliformes</taxon>
        <taxon>Anguillidae</taxon>
        <taxon>Anguilla</taxon>
    </lineage>
</organism>
<dbReference type="EMBL" id="GBXM01014488">
    <property type="protein sequence ID" value="JAH94089.1"/>
    <property type="molecule type" value="Transcribed_RNA"/>
</dbReference>
<dbReference type="AlphaFoldDB" id="A0A0E9WUL0"/>
<protein>
    <submittedName>
        <fullName evidence="1">Uncharacterized protein</fullName>
    </submittedName>
</protein>
<proteinExistence type="predicted"/>
<accession>A0A0E9WUL0</accession>